<evidence type="ECO:0000313" key="1">
    <source>
        <dbReference type="EMBL" id="KAG0444723.1"/>
    </source>
</evidence>
<keyword evidence="2" id="KW-1185">Reference proteome</keyword>
<reference evidence="1 2" key="1">
    <citation type="journal article" date="2020" name="Cell">
        <title>Large-Scale Comparative Analyses of Tick Genomes Elucidate Their Genetic Diversity and Vector Capacities.</title>
        <authorList>
            <consortium name="Tick Genome and Microbiome Consortium (TIGMIC)"/>
            <person name="Jia N."/>
            <person name="Wang J."/>
            <person name="Shi W."/>
            <person name="Du L."/>
            <person name="Sun Y."/>
            <person name="Zhan W."/>
            <person name="Jiang J.F."/>
            <person name="Wang Q."/>
            <person name="Zhang B."/>
            <person name="Ji P."/>
            <person name="Bell-Sakyi L."/>
            <person name="Cui X.M."/>
            <person name="Yuan T.T."/>
            <person name="Jiang B.G."/>
            <person name="Yang W.F."/>
            <person name="Lam T.T."/>
            <person name="Chang Q.C."/>
            <person name="Ding S.J."/>
            <person name="Wang X.J."/>
            <person name="Zhu J.G."/>
            <person name="Ruan X.D."/>
            <person name="Zhao L."/>
            <person name="Wei J.T."/>
            <person name="Ye R.Z."/>
            <person name="Que T.C."/>
            <person name="Du C.H."/>
            <person name="Zhou Y.H."/>
            <person name="Cheng J.X."/>
            <person name="Dai P.F."/>
            <person name="Guo W.B."/>
            <person name="Han X.H."/>
            <person name="Huang E.J."/>
            <person name="Li L.F."/>
            <person name="Wei W."/>
            <person name="Gao Y.C."/>
            <person name="Liu J.Z."/>
            <person name="Shao H.Z."/>
            <person name="Wang X."/>
            <person name="Wang C.C."/>
            <person name="Yang T.C."/>
            <person name="Huo Q.B."/>
            <person name="Li W."/>
            <person name="Chen H.Y."/>
            <person name="Chen S.E."/>
            <person name="Zhou L.G."/>
            <person name="Ni X.B."/>
            <person name="Tian J.H."/>
            <person name="Sheng Y."/>
            <person name="Liu T."/>
            <person name="Pan Y.S."/>
            <person name="Xia L.Y."/>
            <person name="Li J."/>
            <person name="Zhao F."/>
            <person name="Cao W.C."/>
        </authorList>
    </citation>
    <scope>NUCLEOTIDE SEQUENCE [LARGE SCALE GENOMIC DNA]</scope>
    <source>
        <strain evidence="1">Iper-2018</strain>
    </source>
</reference>
<organism evidence="1 2">
    <name type="scientific">Ixodes persulcatus</name>
    <name type="common">Taiga tick</name>
    <dbReference type="NCBI Taxonomy" id="34615"/>
    <lineage>
        <taxon>Eukaryota</taxon>
        <taxon>Metazoa</taxon>
        <taxon>Ecdysozoa</taxon>
        <taxon>Arthropoda</taxon>
        <taxon>Chelicerata</taxon>
        <taxon>Arachnida</taxon>
        <taxon>Acari</taxon>
        <taxon>Parasitiformes</taxon>
        <taxon>Ixodida</taxon>
        <taxon>Ixodoidea</taxon>
        <taxon>Ixodidae</taxon>
        <taxon>Ixodinae</taxon>
        <taxon>Ixodes</taxon>
    </lineage>
</organism>
<name>A0AC60QYG5_IXOPE</name>
<dbReference type="EMBL" id="JABSTQ010001578">
    <property type="protein sequence ID" value="KAG0444723.1"/>
    <property type="molecule type" value="Genomic_DNA"/>
</dbReference>
<gene>
    <name evidence="1" type="ORF">HPB47_013459</name>
</gene>
<accession>A0AC60QYG5</accession>
<dbReference type="Proteomes" id="UP000805193">
    <property type="component" value="Unassembled WGS sequence"/>
</dbReference>
<evidence type="ECO:0000313" key="2">
    <source>
        <dbReference type="Proteomes" id="UP000805193"/>
    </source>
</evidence>
<comment type="caution">
    <text evidence="1">The sequence shown here is derived from an EMBL/GenBank/DDBJ whole genome shotgun (WGS) entry which is preliminary data.</text>
</comment>
<proteinExistence type="predicted"/>
<protein>
    <submittedName>
        <fullName evidence="1">Uncharacterized protein</fullName>
    </submittedName>
</protein>
<sequence>MLARKTGEQRKQRQAADAAAKRARRANRTEERKQRLPRLAEMRRKKRQADAAGNHELDHHADTISRDYWLNAGYQRSHLRRHILYLADHWRSHPCVLSRDRQLRHLRLPGWTLLETGQSDPAENDNHRSVPHSPIFECGTLRWSSPPLPPPFPSPGLRMDLRL</sequence>